<dbReference type="EMBL" id="CP022120">
    <property type="protein sequence ID" value="ASG53320.1"/>
    <property type="molecule type" value="Genomic_DNA"/>
</dbReference>
<feature type="transmembrane region" description="Helical" evidence="7">
    <location>
        <begin position="77"/>
        <end position="97"/>
    </location>
</feature>
<dbReference type="AlphaFoldDB" id="A0A248K6A9"/>
<keyword evidence="4 7" id="KW-0812">Transmembrane</keyword>
<feature type="transmembrane region" description="Helical" evidence="7">
    <location>
        <begin position="104"/>
        <end position="122"/>
    </location>
</feature>
<reference evidence="8 9" key="1">
    <citation type="submission" date="2017-06" db="EMBL/GenBank/DDBJ databases">
        <title>Salmonella reference genomes for public health.</title>
        <authorList>
            <person name="Robertson J."/>
            <person name="Yoshida C."/>
            <person name="Gurnik S."/>
            <person name="Nash J."/>
        </authorList>
    </citation>
    <scope>NUCLEOTIDE SEQUENCE [LARGE SCALE GENOMIC DNA]</scope>
    <source>
        <strain evidence="8 9">SA19983605</strain>
    </source>
</reference>
<name>A0A248K6A9_SALBN</name>
<dbReference type="InterPro" id="IPR051907">
    <property type="entry name" value="DoxX-like_oxidoreductase"/>
</dbReference>
<organism evidence="8 9">
    <name type="scientific">Salmonella bongori serovar 66:z41:- str. SA19983605</name>
    <dbReference type="NCBI Taxonomy" id="1243617"/>
    <lineage>
        <taxon>Bacteria</taxon>
        <taxon>Pseudomonadati</taxon>
        <taxon>Pseudomonadota</taxon>
        <taxon>Gammaproteobacteria</taxon>
        <taxon>Enterobacterales</taxon>
        <taxon>Enterobacteriaceae</taxon>
        <taxon>Salmonella</taxon>
    </lineage>
</organism>
<gene>
    <name evidence="8" type="ORF">LFZ56_02925</name>
</gene>
<evidence type="ECO:0000256" key="2">
    <source>
        <dbReference type="ARBA" id="ARBA00006679"/>
    </source>
</evidence>
<comment type="subcellular location">
    <subcellularLocation>
        <location evidence="1">Cell membrane</location>
        <topology evidence="1">Multi-pass membrane protein</topology>
    </subcellularLocation>
</comment>
<dbReference type="PANTHER" id="PTHR33452:SF1">
    <property type="entry name" value="INNER MEMBRANE PROTEIN YPHA-RELATED"/>
    <property type="match status" value="1"/>
</dbReference>
<evidence type="ECO:0000256" key="5">
    <source>
        <dbReference type="ARBA" id="ARBA00022989"/>
    </source>
</evidence>
<evidence type="ECO:0000256" key="4">
    <source>
        <dbReference type="ARBA" id="ARBA00022692"/>
    </source>
</evidence>
<evidence type="ECO:0000256" key="3">
    <source>
        <dbReference type="ARBA" id="ARBA00022475"/>
    </source>
</evidence>
<keyword evidence="9" id="KW-1185">Reference proteome</keyword>
<comment type="similarity">
    <text evidence="2">Belongs to the DoxX family.</text>
</comment>
<dbReference type="InterPro" id="IPR032808">
    <property type="entry name" value="DoxX"/>
</dbReference>
<keyword evidence="6 7" id="KW-0472">Membrane</keyword>
<proteinExistence type="inferred from homology"/>
<accession>A0A248K6A9</accession>
<evidence type="ECO:0000313" key="9">
    <source>
        <dbReference type="Proteomes" id="UP000197991"/>
    </source>
</evidence>
<dbReference type="GO" id="GO:0005886">
    <property type="term" value="C:plasma membrane"/>
    <property type="evidence" value="ECO:0007669"/>
    <property type="project" value="UniProtKB-SubCell"/>
</dbReference>
<dbReference type="OrthoDB" id="9792760at2"/>
<feature type="transmembrane region" description="Helical" evidence="7">
    <location>
        <begin position="38"/>
        <end position="57"/>
    </location>
</feature>
<evidence type="ECO:0000256" key="6">
    <source>
        <dbReference type="ARBA" id="ARBA00023136"/>
    </source>
</evidence>
<keyword evidence="3" id="KW-1003">Cell membrane</keyword>
<dbReference type="PANTHER" id="PTHR33452">
    <property type="entry name" value="OXIDOREDUCTASE CATD-RELATED"/>
    <property type="match status" value="1"/>
</dbReference>
<dbReference type="Pfam" id="PF07681">
    <property type="entry name" value="DoxX"/>
    <property type="match status" value="1"/>
</dbReference>
<protein>
    <recommendedName>
        <fullName evidence="10">DoxX family protein</fullName>
    </recommendedName>
</protein>
<sequence length="161" mass="17592">MILLIDNSEASCRAIAYEKNVSSRSGRLENKMKKLEDVGVLIARILMPVLFITAGWGKINAYTGTQQYMEAMGVPGFLLPLTILLEFGGGLAILLGFFTRTTALFTAGFTLLTAFIFHSNFAEGVNSLMFMKNLTIAGGFLLLALTGPGTFSLDRLLNKKW</sequence>
<evidence type="ECO:0000256" key="7">
    <source>
        <dbReference type="SAM" id="Phobius"/>
    </source>
</evidence>
<evidence type="ECO:0000256" key="1">
    <source>
        <dbReference type="ARBA" id="ARBA00004651"/>
    </source>
</evidence>
<keyword evidence="5 7" id="KW-1133">Transmembrane helix</keyword>
<dbReference type="Proteomes" id="UP000197991">
    <property type="component" value="Chromosome"/>
</dbReference>
<feature type="transmembrane region" description="Helical" evidence="7">
    <location>
        <begin position="134"/>
        <end position="153"/>
    </location>
</feature>
<evidence type="ECO:0000313" key="8">
    <source>
        <dbReference type="EMBL" id="ASG53320.1"/>
    </source>
</evidence>
<evidence type="ECO:0008006" key="10">
    <source>
        <dbReference type="Google" id="ProtNLM"/>
    </source>
</evidence>